<dbReference type="EMBL" id="VOKX01000106">
    <property type="protein sequence ID" value="KAB7835711.1"/>
    <property type="molecule type" value="Genomic_DNA"/>
</dbReference>
<evidence type="ECO:0000313" key="1">
    <source>
        <dbReference type="EMBL" id="KAB7835711.1"/>
    </source>
</evidence>
<gene>
    <name evidence="1" type="ORF">FRZ00_26170</name>
</gene>
<keyword evidence="2" id="KW-1185">Reference proteome</keyword>
<comment type="caution">
    <text evidence="1">The sequence shown here is derived from an EMBL/GenBank/DDBJ whole genome shotgun (WGS) entry which is preliminary data.</text>
</comment>
<dbReference type="AlphaFoldDB" id="A0A5N5W1P6"/>
<protein>
    <submittedName>
        <fullName evidence="1">Uncharacterized protein</fullName>
    </submittedName>
</protein>
<proteinExistence type="predicted"/>
<evidence type="ECO:0000313" key="2">
    <source>
        <dbReference type="Proteomes" id="UP000327000"/>
    </source>
</evidence>
<organism evidence="1 2">
    <name type="scientific">Streptomyces mobaraensis</name>
    <name type="common">Streptoverticillium mobaraense</name>
    <dbReference type="NCBI Taxonomy" id="35621"/>
    <lineage>
        <taxon>Bacteria</taxon>
        <taxon>Bacillati</taxon>
        <taxon>Actinomycetota</taxon>
        <taxon>Actinomycetes</taxon>
        <taxon>Kitasatosporales</taxon>
        <taxon>Streptomycetaceae</taxon>
        <taxon>Streptomyces</taxon>
    </lineage>
</organism>
<reference evidence="1 2" key="1">
    <citation type="journal article" date="2019" name="Microb. Cell Fact.">
        <title>Exploring novel herbicidin analogues by transcriptional regulator overexpression and MS/MS molecular networking.</title>
        <authorList>
            <person name="Shi Y."/>
            <person name="Gu R."/>
            <person name="Li Y."/>
            <person name="Wang X."/>
            <person name="Ren W."/>
            <person name="Li X."/>
            <person name="Wang L."/>
            <person name="Xie Y."/>
            <person name="Hong B."/>
        </authorList>
    </citation>
    <scope>NUCLEOTIDE SEQUENCE [LARGE SCALE GENOMIC DNA]</scope>
    <source>
        <strain evidence="1 2">US-43</strain>
    </source>
</reference>
<accession>A0A5N5W1P6</accession>
<dbReference type="Proteomes" id="UP000327000">
    <property type="component" value="Unassembled WGS sequence"/>
</dbReference>
<name>A0A5N5W1P6_STRMB</name>
<sequence>MDTWTRVHAATAWSRDEAEAKALEKAPRAAEGARQRLFEELGRYGMTLLDMDVSMPTIFVPALGSRAGEEEAYERPYLAVIRASDEERWNVVINFVDGLDLEPLYDGREAENAESDTRACAAAIAGWLTTPSL</sequence>
<dbReference type="RefSeq" id="WP_152265168.1">
    <property type="nucleotide sequence ID" value="NZ_VOKX01000106.1"/>
</dbReference>